<organism evidence="5 6">
    <name type="scientific">Lentinus tigrinus ALCF2SS1-6</name>
    <dbReference type="NCBI Taxonomy" id="1328759"/>
    <lineage>
        <taxon>Eukaryota</taxon>
        <taxon>Fungi</taxon>
        <taxon>Dikarya</taxon>
        <taxon>Basidiomycota</taxon>
        <taxon>Agaricomycotina</taxon>
        <taxon>Agaricomycetes</taxon>
        <taxon>Polyporales</taxon>
        <taxon>Polyporaceae</taxon>
        <taxon>Lentinus</taxon>
    </lineage>
</organism>
<dbReference type="InterPro" id="IPR036249">
    <property type="entry name" value="Thioredoxin-like_sf"/>
</dbReference>
<comment type="similarity">
    <text evidence="1 2">Belongs to the GST superfamily.</text>
</comment>
<dbReference type="GO" id="GO:0016740">
    <property type="term" value="F:transferase activity"/>
    <property type="evidence" value="ECO:0007669"/>
    <property type="project" value="UniProtKB-KW"/>
</dbReference>
<evidence type="ECO:0000313" key="6">
    <source>
        <dbReference type="Proteomes" id="UP000313359"/>
    </source>
</evidence>
<feature type="domain" description="GST N-terminal" evidence="3">
    <location>
        <begin position="1"/>
        <end position="97"/>
    </location>
</feature>
<dbReference type="EMBL" id="ML122255">
    <property type="protein sequence ID" value="RPD63872.1"/>
    <property type="molecule type" value="Genomic_DNA"/>
</dbReference>
<evidence type="ECO:0000259" key="3">
    <source>
        <dbReference type="PROSITE" id="PS50404"/>
    </source>
</evidence>
<proteinExistence type="inferred from homology"/>
<dbReference type="InterPro" id="IPR040079">
    <property type="entry name" value="Glutathione_S-Trfase"/>
</dbReference>
<dbReference type="Gene3D" id="1.20.1050.10">
    <property type="match status" value="1"/>
</dbReference>
<dbReference type="PROSITE" id="PS50405">
    <property type="entry name" value="GST_CTER"/>
    <property type="match status" value="1"/>
</dbReference>
<dbReference type="OrthoDB" id="422574at2759"/>
<evidence type="ECO:0000256" key="2">
    <source>
        <dbReference type="RuleBase" id="RU003494"/>
    </source>
</evidence>
<dbReference type="InterPro" id="IPR010987">
    <property type="entry name" value="Glutathione-S-Trfase_C-like"/>
</dbReference>
<reference evidence="5" key="1">
    <citation type="journal article" date="2018" name="Genome Biol. Evol.">
        <title>Genomics and development of Lentinus tigrinus, a white-rot wood-decaying mushroom with dimorphic fruiting bodies.</title>
        <authorList>
            <person name="Wu B."/>
            <person name="Xu Z."/>
            <person name="Knudson A."/>
            <person name="Carlson A."/>
            <person name="Chen N."/>
            <person name="Kovaka S."/>
            <person name="LaButti K."/>
            <person name="Lipzen A."/>
            <person name="Pennachio C."/>
            <person name="Riley R."/>
            <person name="Schakwitz W."/>
            <person name="Umezawa K."/>
            <person name="Ohm R.A."/>
            <person name="Grigoriev I.V."/>
            <person name="Nagy L.G."/>
            <person name="Gibbons J."/>
            <person name="Hibbett D."/>
        </authorList>
    </citation>
    <scope>NUCLEOTIDE SEQUENCE [LARGE SCALE GENOMIC DNA]</scope>
    <source>
        <strain evidence="5">ALCF2SS1-6</strain>
    </source>
</reference>
<keyword evidence="5" id="KW-0808">Transferase</keyword>
<dbReference type="Gene3D" id="3.40.30.10">
    <property type="entry name" value="Glutaredoxin"/>
    <property type="match status" value="1"/>
</dbReference>
<evidence type="ECO:0000313" key="5">
    <source>
        <dbReference type="EMBL" id="RPD63872.1"/>
    </source>
</evidence>
<dbReference type="Pfam" id="PF00043">
    <property type="entry name" value="GST_C"/>
    <property type="match status" value="1"/>
</dbReference>
<dbReference type="STRING" id="1328759.A0A5C2SJG4"/>
<gene>
    <name evidence="5" type="ORF">L227DRAFT_608407</name>
</gene>
<dbReference type="Pfam" id="PF02798">
    <property type="entry name" value="GST_N"/>
    <property type="match status" value="1"/>
</dbReference>
<dbReference type="SFLD" id="SFLDS00019">
    <property type="entry name" value="Glutathione_Transferase_(cytos"/>
    <property type="match status" value="1"/>
</dbReference>
<evidence type="ECO:0000259" key="4">
    <source>
        <dbReference type="PROSITE" id="PS50405"/>
    </source>
</evidence>
<sequence>MFRKVMIVLEELGLHYEPVYLNLSANESKEEKHTKYNPNGRIPTLIDHVFAIWCVPHSDATPLGDASKGTVGELNCVSCGESGAIISYVTEKYDRTRKISFEKFEDKMQLLQWLFFQASGQGEDPSAIIGYQEIIRVLGVLESVLSQHRWLVGEKYSVADVSFITWNHAAFACLVKDYDGFDLEKDFPSVHRWHNEMLGRPAVDKVFAMWQAW</sequence>
<accession>A0A5C2SJG4</accession>
<name>A0A5C2SJG4_9APHY</name>
<dbReference type="InterPro" id="IPR004046">
    <property type="entry name" value="GST_C"/>
</dbReference>
<dbReference type="PANTHER" id="PTHR44051">
    <property type="entry name" value="GLUTATHIONE S-TRANSFERASE-RELATED"/>
    <property type="match status" value="1"/>
</dbReference>
<dbReference type="PANTHER" id="PTHR44051:SF3">
    <property type="entry name" value="TRANSCRIPTIONAL REGULATOR URE2"/>
    <property type="match status" value="1"/>
</dbReference>
<dbReference type="InterPro" id="IPR036282">
    <property type="entry name" value="Glutathione-S-Trfase_C_sf"/>
</dbReference>
<keyword evidence="6" id="KW-1185">Reference proteome</keyword>
<dbReference type="SUPFAM" id="SSF52833">
    <property type="entry name" value="Thioredoxin-like"/>
    <property type="match status" value="1"/>
</dbReference>
<evidence type="ECO:0000256" key="1">
    <source>
        <dbReference type="ARBA" id="ARBA00007409"/>
    </source>
</evidence>
<dbReference type="AlphaFoldDB" id="A0A5C2SJG4"/>
<dbReference type="PROSITE" id="PS50404">
    <property type="entry name" value="GST_NTER"/>
    <property type="match status" value="1"/>
</dbReference>
<dbReference type="Proteomes" id="UP000313359">
    <property type="component" value="Unassembled WGS sequence"/>
</dbReference>
<dbReference type="InterPro" id="IPR004045">
    <property type="entry name" value="Glutathione_S-Trfase_N"/>
</dbReference>
<protein>
    <submittedName>
        <fullName evidence="5">Glutathione S-transferase C-terminal-like protein</fullName>
    </submittedName>
</protein>
<dbReference type="SUPFAM" id="SSF47616">
    <property type="entry name" value="GST C-terminal domain-like"/>
    <property type="match status" value="1"/>
</dbReference>
<feature type="domain" description="GST C-terminal" evidence="4">
    <location>
        <begin position="89"/>
        <end position="213"/>
    </location>
</feature>
<dbReference type="SFLD" id="SFLDG00358">
    <property type="entry name" value="Main_(cytGST)"/>
    <property type="match status" value="1"/>
</dbReference>